<dbReference type="NCBIfam" id="TIGR00621">
    <property type="entry name" value="ssb"/>
    <property type="match status" value="1"/>
</dbReference>
<dbReference type="GO" id="GO:0003697">
    <property type="term" value="F:single-stranded DNA binding"/>
    <property type="evidence" value="ECO:0007669"/>
    <property type="project" value="InterPro"/>
</dbReference>
<dbReference type="AlphaFoldDB" id="A0AAW6T9E5"/>
<keyword evidence="6" id="KW-1185">Reference proteome</keyword>
<proteinExistence type="predicted"/>
<reference evidence="5 6" key="1">
    <citation type="submission" date="2023-04" db="EMBL/GenBank/DDBJ databases">
        <title>Klugiella caeni sp. nov. isolated from the sludge of biochemical tank.</title>
        <authorList>
            <person name="Geng K."/>
        </authorList>
    </citation>
    <scope>NUCLEOTIDE SEQUENCE [LARGE SCALE GENOMIC DNA]</scope>
    <source>
        <strain evidence="5 6">YN-L-19</strain>
    </source>
</reference>
<gene>
    <name evidence="5" type="primary">ssb</name>
    <name evidence="5" type="ORF">QF206_02160</name>
</gene>
<evidence type="ECO:0000256" key="3">
    <source>
        <dbReference type="RuleBase" id="RU000524"/>
    </source>
</evidence>
<protein>
    <recommendedName>
        <fullName evidence="2 3">Single-stranded DNA-binding protein</fullName>
    </recommendedName>
</protein>
<sequence>MNDTLCITGTVATEPRHSITTAGLEITSFRLASTARRFDREKREWIDGHTNWYTVSAYRQLARHAQESIRKGERVIVMGRLRIREWENGQKTGMAVEIDADAVGHDLLFGTSTFTRAISRSESAPSAAEEAAVGNADAAISDWPSTVPASEREPVPTPF</sequence>
<dbReference type="CDD" id="cd04496">
    <property type="entry name" value="SSB_OBF"/>
    <property type="match status" value="1"/>
</dbReference>
<dbReference type="SUPFAM" id="SSF50249">
    <property type="entry name" value="Nucleic acid-binding proteins"/>
    <property type="match status" value="1"/>
</dbReference>
<evidence type="ECO:0000313" key="6">
    <source>
        <dbReference type="Proteomes" id="UP001321506"/>
    </source>
</evidence>
<evidence type="ECO:0000256" key="1">
    <source>
        <dbReference type="ARBA" id="ARBA00023125"/>
    </source>
</evidence>
<dbReference type="InterPro" id="IPR012340">
    <property type="entry name" value="NA-bd_OB-fold"/>
</dbReference>
<evidence type="ECO:0000256" key="4">
    <source>
        <dbReference type="SAM" id="MobiDB-lite"/>
    </source>
</evidence>
<dbReference type="Proteomes" id="UP001321506">
    <property type="component" value="Unassembled WGS sequence"/>
</dbReference>
<dbReference type="Pfam" id="PF00436">
    <property type="entry name" value="SSB"/>
    <property type="match status" value="1"/>
</dbReference>
<keyword evidence="1 2" id="KW-0238">DNA-binding</keyword>
<feature type="region of interest" description="Disordered" evidence="4">
    <location>
        <begin position="124"/>
        <end position="159"/>
    </location>
</feature>
<dbReference type="RefSeq" id="WP_281487552.1">
    <property type="nucleotide sequence ID" value="NZ_JASATX010000001.1"/>
</dbReference>
<organism evidence="5 6">
    <name type="scientific">Ruicaihuangia caeni</name>
    <dbReference type="NCBI Taxonomy" id="3042517"/>
    <lineage>
        <taxon>Bacteria</taxon>
        <taxon>Bacillati</taxon>
        <taxon>Actinomycetota</taxon>
        <taxon>Actinomycetes</taxon>
        <taxon>Micrococcales</taxon>
        <taxon>Microbacteriaceae</taxon>
        <taxon>Ruicaihuangia</taxon>
    </lineage>
</organism>
<evidence type="ECO:0000313" key="5">
    <source>
        <dbReference type="EMBL" id="MDI2097772.1"/>
    </source>
</evidence>
<name>A0AAW6T9E5_9MICO</name>
<accession>A0AAW6T9E5</accession>
<dbReference type="PIRSF" id="PIRSF002070">
    <property type="entry name" value="SSB"/>
    <property type="match status" value="1"/>
</dbReference>
<comment type="caution">
    <text evidence="5">The sequence shown here is derived from an EMBL/GenBank/DDBJ whole genome shotgun (WGS) entry which is preliminary data.</text>
</comment>
<dbReference type="GO" id="GO:0006260">
    <property type="term" value="P:DNA replication"/>
    <property type="evidence" value="ECO:0007669"/>
    <property type="project" value="InterPro"/>
</dbReference>
<dbReference type="InterPro" id="IPR000424">
    <property type="entry name" value="Primosome_PriB/ssb"/>
</dbReference>
<evidence type="ECO:0000256" key="2">
    <source>
        <dbReference type="PIRNR" id="PIRNR002070"/>
    </source>
</evidence>
<feature type="compositionally biased region" description="Basic and acidic residues" evidence="4">
    <location>
        <begin position="150"/>
        <end position="159"/>
    </location>
</feature>
<dbReference type="Gene3D" id="2.40.50.140">
    <property type="entry name" value="Nucleic acid-binding proteins"/>
    <property type="match status" value="1"/>
</dbReference>
<dbReference type="PROSITE" id="PS50935">
    <property type="entry name" value="SSB"/>
    <property type="match status" value="1"/>
</dbReference>
<dbReference type="InterPro" id="IPR011344">
    <property type="entry name" value="ssDNA-bd"/>
</dbReference>
<dbReference type="EMBL" id="JASATX010000001">
    <property type="protein sequence ID" value="MDI2097772.1"/>
    <property type="molecule type" value="Genomic_DNA"/>
</dbReference>
<feature type="compositionally biased region" description="Low complexity" evidence="4">
    <location>
        <begin position="124"/>
        <end position="139"/>
    </location>
</feature>